<dbReference type="EMBL" id="LN650648">
    <property type="protein sequence ID" value="CEI72521.1"/>
    <property type="molecule type" value="Genomic_DNA"/>
</dbReference>
<protein>
    <submittedName>
        <fullName evidence="2">Antioxidant, AhpC/TSA</fullName>
    </submittedName>
</protein>
<dbReference type="PROSITE" id="PS51352">
    <property type="entry name" value="THIOREDOXIN_2"/>
    <property type="match status" value="1"/>
</dbReference>
<reference evidence="2 3" key="1">
    <citation type="submission" date="2014-09" db="EMBL/GenBank/DDBJ databases">
        <authorList>
            <person name="Hornung B.V."/>
        </authorList>
    </citation>
    <scope>NUCLEOTIDE SEQUENCE [LARGE SCALE GENOMIC DNA]</scope>
    <source>
        <strain evidence="2 3">FRIFI</strain>
    </source>
</reference>
<proteinExistence type="predicted"/>
<dbReference type="InterPro" id="IPR013766">
    <property type="entry name" value="Thioredoxin_domain"/>
</dbReference>
<evidence type="ECO:0000259" key="1">
    <source>
        <dbReference type="PROSITE" id="PS51352"/>
    </source>
</evidence>
<dbReference type="CDD" id="cd02966">
    <property type="entry name" value="TlpA_like_family"/>
    <property type="match status" value="1"/>
</dbReference>
<dbReference type="InterPro" id="IPR050553">
    <property type="entry name" value="Thioredoxin_ResA/DsbE_sf"/>
</dbReference>
<dbReference type="GO" id="GO:0016491">
    <property type="term" value="F:oxidoreductase activity"/>
    <property type="evidence" value="ECO:0007669"/>
    <property type="project" value="InterPro"/>
</dbReference>
<dbReference type="Pfam" id="PF08534">
    <property type="entry name" value="Redoxin"/>
    <property type="match status" value="1"/>
</dbReference>
<name>A0A2P2BQD8_9FIRM</name>
<dbReference type="PANTHER" id="PTHR42852">
    <property type="entry name" value="THIOL:DISULFIDE INTERCHANGE PROTEIN DSBE"/>
    <property type="match status" value="1"/>
</dbReference>
<dbReference type="Proteomes" id="UP000245695">
    <property type="component" value="Chromosome 1"/>
</dbReference>
<dbReference type="SUPFAM" id="SSF52833">
    <property type="entry name" value="Thioredoxin-like"/>
    <property type="match status" value="1"/>
</dbReference>
<dbReference type="InterPro" id="IPR013740">
    <property type="entry name" value="Redoxin"/>
</dbReference>
<dbReference type="InterPro" id="IPR036249">
    <property type="entry name" value="Thioredoxin-like_sf"/>
</dbReference>
<keyword evidence="3" id="KW-1185">Reference proteome</keyword>
<accession>A0A2P2BQD8</accession>
<dbReference type="Gene3D" id="3.40.30.10">
    <property type="entry name" value="Glutaredoxin"/>
    <property type="match status" value="1"/>
</dbReference>
<feature type="domain" description="Thioredoxin" evidence="1">
    <location>
        <begin position="35"/>
        <end position="183"/>
    </location>
</feature>
<dbReference type="AlphaFoldDB" id="A0A2P2BQD8"/>
<dbReference type="PROSITE" id="PS51257">
    <property type="entry name" value="PROKAR_LIPOPROTEIN"/>
    <property type="match status" value="1"/>
</dbReference>
<evidence type="ECO:0000313" key="2">
    <source>
        <dbReference type="EMBL" id="CEI72521.1"/>
    </source>
</evidence>
<dbReference type="PANTHER" id="PTHR42852:SF13">
    <property type="entry name" value="PROTEIN DIPZ"/>
    <property type="match status" value="1"/>
</dbReference>
<evidence type="ECO:0000313" key="3">
    <source>
        <dbReference type="Proteomes" id="UP000245695"/>
    </source>
</evidence>
<gene>
    <name evidence="2" type="ORF">FRIFI_0981</name>
</gene>
<sequence length="189" mass="21128">MNKSKLKKGVTLLLSAITIFLIVGCTNSENSNQNISSSNIFKEMKTKDINGNTVDSSIFSEKKLTLVNVWNTGCTPCIDEIPILDKLNKEYEKKGVSIKGLLLESGVGLTEQEKSVVEEILSKSKSSYQQITMSKNMLEDDIFKNIDAFPTTFFIDKDGNIVDQIDGSNDYEGWKSRIEDVLKKVDVNE</sequence>
<dbReference type="KEGG" id="rhom:FRIFI_0981"/>
<dbReference type="RefSeq" id="WP_166505167.1">
    <property type="nucleotide sequence ID" value="NZ_LN650648.1"/>
</dbReference>
<organism evidence="2 3">
    <name type="scientific">Romboutsia hominis</name>
    <dbReference type="NCBI Taxonomy" id="1507512"/>
    <lineage>
        <taxon>Bacteria</taxon>
        <taxon>Bacillati</taxon>
        <taxon>Bacillota</taxon>
        <taxon>Clostridia</taxon>
        <taxon>Peptostreptococcales</taxon>
        <taxon>Peptostreptococcaceae</taxon>
        <taxon>Romboutsia</taxon>
    </lineage>
</organism>